<dbReference type="EMBL" id="BSOH01000001">
    <property type="protein sequence ID" value="GLR15576.1"/>
    <property type="molecule type" value="Genomic_DNA"/>
</dbReference>
<protein>
    <recommendedName>
        <fullName evidence="3">Baseplate structural protein Gp10 C-terminal domain-containing protein</fullName>
    </recommendedName>
</protein>
<feature type="chain" id="PRO_5041453817" description="Baseplate structural protein Gp10 C-terminal domain-containing protein" evidence="2">
    <location>
        <begin position="27"/>
        <end position="249"/>
    </location>
</feature>
<dbReference type="Pfam" id="PF21939">
    <property type="entry name" value="Gp10_C"/>
    <property type="match status" value="1"/>
</dbReference>
<feature type="domain" description="Baseplate structural protein Gp10 C-terminal" evidence="3">
    <location>
        <begin position="124"/>
        <end position="242"/>
    </location>
</feature>
<evidence type="ECO:0000256" key="2">
    <source>
        <dbReference type="SAM" id="SignalP"/>
    </source>
</evidence>
<organism evidence="4 5">
    <name type="scientific">Portibacter lacus</name>
    <dbReference type="NCBI Taxonomy" id="1099794"/>
    <lineage>
        <taxon>Bacteria</taxon>
        <taxon>Pseudomonadati</taxon>
        <taxon>Bacteroidota</taxon>
        <taxon>Saprospiria</taxon>
        <taxon>Saprospirales</taxon>
        <taxon>Haliscomenobacteraceae</taxon>
        <taxon>Portibacter</taxon>
    </lineage>
</organism>
<reference evidence="4" key="2">
    <citation type="submission" date="2023-01" db="EMBL/GenBank/DDBJ databases">
        <title>Draft genome sequence of Portibacter lacus strain NBRC 108769.</title>
        <authorList>
            <person name="Sun Q."/>
            <person name="Mori K."/>
        </authorList>
    </citation>
    <scope>NUCLEOTIDE SEQUENCE</scope>
    <source>
        <strain evidence="4">NBRC 108769</strain>
    </source>
</reference>
<dbReference type="AlphaFoldDB" id="A0AA37SML0"/>
<keyword evidence="2" id="KW-0732">Signal</keyword>
<evidence type="ECO:0000259" key="3">
    <source>
        <dbReference type="Pfam" id="PF21939"/>
    </source>
</evidence>
<evidence type="ECO:0000256" key="1">
    <source>
        <dbReference type="SAM" id="MobiDB-lite"/>
    </source>
</evidence>
<proteinExistence type="predicted"/>
<evidence type="ECO:0000313" key="5">
    <source>
        <dbReference type="Proteomes" id="UP001156666"/>
    </source>
</evidence>
<gene>
    <name evidence="4" type="ORF">GCM10007940_01910</name>
</gene>
<reference evidence="4" key="1">
    <citation type="journal article" date="2014" name="Int. J. Syst. Evol. Microbiol.">
        <title>Complete genome sequence of Corynebacterium casei LMG S-19264T (=DSM 44701T), isolated from a smear-ripened cheese.</title>
        <authorList>
            <consortium name="US DOE Joint Genome Institute (JGI-PGF)"/>
            <person name="Walter F."/>
            <person name="Albersmeier A."/>
            <person name="Kalinowski J."/>
            <person name="Ruckert C."/>
        </authorList>
    </citation>
    <scope>NUCLEOTIDE SEQUENCE</scope>
    <source>
        <strain evidence="4">NBRC 108769</strain>
    </source>
</reference>
<feature type="compositionally biased region" description="Polar residues" evidence="1">
    <location>
        <begin position="159"/>
        <end position="173"/>
    </location>
</feature>
<dbReference type="SUPFAM" id="SSF88874">
    <property type="entry name" value="Receptor-binding domain of short tail fibre protein gp12"/>
    <property type="match status" value="1"/>
</dbReference>
<evidence type="ECO:0000313" key="4">
    <source>
        <dbReference type="EMBL" id="GLR15576.1"/>
    </source>
</evidence>
<feature type="compositionally biased region" description="Low complexity" evidence="1">
    <location>
        <begin position="222"/>
        <end position="233"/>
    </location>
</feature>
<sequence>MKIVKKIKIALTALSIVVLAGSALHAQKVGINTQTVPADAVLNIESGGSKGMIPPKVSNGNRPSSATVGNTIYNTTDDAYQVYTDLGWETIGTPKGGIIMWRGTTAPTGWAICDGNNGTPDLRGRFIVGTGNSGIGGTTTYALNATGGEQTVTLTTSQLPAHTHGSGTLTTDDSGSHSHGLGSRGVVLSCVGCNSGNVADGSTDDSDISGTKQGGNHSHDVTGNTGSAGTGNAHENRPPYYALAYIMKL</sequence>
<name>A0AA37SML0_9BACT</name>
<dbReference type="RefSeq" id="WP_235292469.1">
    <property type="nucleotide sequence ID" value="NZ_BSOH01000001.1"/>
</dbReference>
<dbReference type="Proteomes" id="UP001156666">
    <property type="component" value="Unassembled WGS sequence"/>
</dbReference>
<feature type="region of interest" description="Disordered" evidence="1">
    <location>
        <begin position="201"/>
        <end position="236"/>
    </location>
</feature>
<keyword evidence="5" id="KW-1185">Reference proteome</keyword>
<feature type="signal peptide" evidence="2">
    <location>
        <begin position="1"/>
        <end position="26"/>
    </location>
</feature>
<accession>A0AA37SML0</accession>
<dbReference type="InterPro" id="IPR053827">
    <property type="entry name" value="Gp10_C"/>
</dbReference>
<comment type="caution">
    <text evidence="4">The sequence shown here is derived from an EMBL/GenBank/DDBJ whole genome shotgun (WGS) entry which is preliminary data.</text>
</comment>
<feature type="region of interest" description="Disordered" evidence="1">
    <location>
        <begin position="159"/>
        <end position="180"/>
    </location>
</feature>
<dbReference type="CDD" id="cd22641">
    <property type="entry name" value="C24-like"/>
    <property type="match status" value="1"/>
</dbReference>